<evidence type="ECO:0000256" key="1">
    <source>
        <dbReference type="ARBA" id="ARBA00004141"/>
    </source>
</evidence>
<feature type="region of interest" description="Disordered" evidence="5">
    <location>
        <begin position="309"/>
        <end position="333"/>
    </location>
</feature>
<comment type="caution">
    <text evidence="7">The sequence shown here is derived from an EMBL/GenBank/DDBJ whole genome shotgun (WGS) entry which is preliminary data.</text>
</comment>
<keyword evidence="4 6" id="KW-0472">Membrane</keyword>
<dbReference type="VEuPathDB" id="TrichDB:TRFO_03258"/>
<evidence type="ECO:0000256" key="6">
    <source>
        <dbReference type="SAM" id="Phobius"/>
    </source>
</evidence>
<comment type="subcellular location">
    <subcellularLocation>
        <location evidence="1">Membrane</location>
        <topology evidence="1">Multi-pass membrane protein</topology>
    </subcellularLocation>
</comment>
<feature type="transmembrane region" description="Helical" evidence="6">
    <location>
        <begin position="125"/>
        <end position="143"/>
    </location>
</feature>
<accession>A0A1J4KRG9</accession>
<dbReference type="PANTHER" id="PTHR11132">
    <property type="entry name" value="SOLUTE CARRIER FAMILY 35"/>
    <property type="match status" value="1"/>
</dbReference>
<feature type="transmembrane region" description="Helical" evidence="6">
    <location>
        <begin position="218"/>
        <end position="242"/>
    </location>
</feature>
<proteinExistence type="predicted"/>
<dbReference type="GO" id="GO:0016020">
    <property type="term" value="C:membrane"/>
    <property type="evidence" value="ECO:0007669"/>
    <property type="project" value="UniProtKB-SubCell"/>
</dbReference>
<feature type="transmembrane region" description="Helical" evidence="6">
    <location>
        <begin position="189"/>
        <end position="206"/>
    </location>
</feature>
<dbReference type="EMBL" id="MLAK01000509">
    <property type="protein sequence ID" value="OHT13528.1"/>
    <property type="molecule type" value="Genomic_DNA"/>
</dbReference>
<evidence type="ECO:0000256" key="2">
    <source>
        <dbReference type="ARBA" id="ARBA00022692"/>
    </source>
</evidence>
<evidence type="ECO:0000313" key="7">
    <source>
        <dbReference type="EMBL" id="OHT13528.1"/>
    </source>
</evidence>
<feature type="transmembrane region" description="Helical" evidence="6">
    <location>
        <begin position="150"/>
        <end position="169"/>
    </location>
</feature>
<dbReference type="Proteomes" id="UP000179807">
    <property type="component" value="Unassembled WGS sequence"/>
</dbReference>
<feature type="transmembrane region" description="Helical" evidence="6">
    <location>
        <begin position="280"/>
        <end position="299"/>
    </location>
</feature>
<evidence type="ECO:0000256" key="5">
    <source>
        <dbReference type="SAM" id="MobiDB-lite"/>
    </source>
</evidence>
<dbReference type="RefSeq" id="XP_068366664.1">
    <property type="nucleotide sequence ID" value="XM_068491179.1"/>
</dbReference>
<dbReference type="GeneID" id="94825883"/>
<feature type="transmembrane region" description="Helical" evidence="6">
    <location>
        <begin position="248"/>
        <end position="268"/>
    </location>
</feature>
<sequence length="333" mass="36591">MLGETMGLRATFLMTYFIAQFGFRICKETLIDSYCISSLSIFNFVVTLLSWIILSLLKKSSRLSTSPPVPFHAKIITAFLQSLHFIFLTKSISVNTFSVHRFALLLAIPFGLFISYFFLKRKISSSSMVSISIFLVGACMISTDSFSISSFGLSVGLLYALFNSVLSVYIENVIIESGSSSINLQESVAGFRLLFLALFAFFDLISQPKYSISFQLDFYPLCLILVASALDLALTVSMISLISATSSISFLVAEQFCELFMILIGHTLNPTHFTTIQEAVSSFLGFALALPGQALFVVVGDTTDSRPTDIEPFRPLSPADSSNPPADTDNLIE</sequence>
<keyword evidence="3 6" id="KW-1133">Transmembrane helix</keyword>
<keyword evidence="2 6" id="KW-0812">Transmembrane</keyword>
<evidence type="ECO:0000313" key="8">
    <source>
        <dbReference type="Proteomes" id="UP000179807"/>
    </source>
</evidence>
<organism evidence="7 8">
    <name type="scientific">Tritrichomonas foetus</name>
    <dbReference type="NCBI Taxonomy" id="1144522"/>
    <lineage>
        <taxon>Eukaryota</taxon>
        <taxon>Metamonada</taxon>
        <taxon>Parabasalia</taxon>
        <taxon>Tritrichomonadida</taxon>
        <taxon>Tritrichomonadidae</taxon>
        <taxon>Tritrichomonas</taxon>
    </lineage>
</organism>
<dbReference type="InterPro" id="IPR037185">
    <property type="entry name" value="EmrE-like"/>
</dbReference>
<evidence type="ECO:0000256" key="4">
    <source>
        <dbReference type="ARBA" id="ARBA00023136"/>
    </source>
</evidence>
<reference evidence="7" key="1">
    <citation type="submission" date="2016-10" db="EMBL/GenBank/DDBJ databases">
        <authorList>
            <person name="Benchimol M."/>
            <person name="Almeida L.G."/>
            <person name="Vasconcelos A.T."/>
            <person name="Perreira-Neves A."/>
            <person name="Rosa I.A."/>
            <person name="Tasca T."/>
            <person name="Bogo M.R."/>
            <person name="de Souza W."/>
        </authorList>
    </citation>
    <scope>NUCLEOTIDE SEQUENCE [LARGE SCALE GENOMIC DNA]</scope>
    <source>
        <strain evidence="7">K</strain>
    </source>
</reference>
<dbReference type="SUPFAM" id="SSF103481">
    <property type="entry name" value="Multidrug resistance efflux transporter EmrE"/>
    <property type="match status" value="1"/>
</dbReference>
<feature type="transmembrane region" description="Helical" evidence="6">
    <location>
        <begin position="35"/>
        <end position="57"/>
    </location>
</feature>
<protein>
    <recommendedName>
        <fullName evidence="9">EamA domain-containing protein</fullName>
    </recommendedName>
</protein>
<dbReference type="AlphaFoldDB" id="A0A1J4KRG9"/>
<feature type="transmembrane region" description="Helical" evidence="6">
    <location>
        <begin position="6"/>
        <end position="23"/>
    </location>
</feature>
<gene>
    <name evidence="7" type="ORF">TRFO_03258</name>
</gene>
<evidence type="ECO:0000256" key="3">
    <source>
        <dbReference type="ARBA" id="ARBA00022989"/>
    </source>
</evidence>
<feature type="transmembrane region" description="Helical" evidence="6">
    <location>
        <begin position="101"/>
        <end position="119"/>
    </location>
</feature>
<evidence type="ECO:0008006" key="9">
    <source>
        <dbReference type="Google" id="ProtNLM"/>
    </source>
</evidence>
<keyword evidence="8" id="KW-1185">Reference proteome</keyword>
<dbReference type="InterPro" id="IPR050186">
    <property type="entry name" value="TPT_transporter"/>
</dbReference>
<name>A0A1J4KRG9_9EUKA</name>